<dbReference type="Proteomes" id="UP001158576">
    <property type="component" value="Chromosome 1"/>
</dbReference>
<proteinExistence type="predicted"/>
<gene>
    <name evidence="1" type="ORF">OKIOD_LOCUS9505</name>
</gene>
<reference evidence="1 2" key="1">
    <citation type="submission" date="2021-04" db="EMBL/GenBank/DDBJ databases">
        <authorList>
            <person name="Bliznina A."/>
        </authorList>
    </citation>
    <scope>NUCLEOTIDE SEQUENCE [LARGE SCALE GENOMIC DNA]</scope>
</reference>
<accession>A0ABN7SV06</accession>
<protein>
    <submittedName>
        <fullName evidence="1">Oidioi.mRNA.OKI2018_I69.chr1.g740.t1.cds</fullName>
    </submittedName>
</protein>
<evidence type="ECO:0000313" key="1">
    <source>
        <dbReference type="EMBL" id="CAG5103366.1"/>
    </source>
</evidence>
<name>A0ABN7SV06_OIKDI</name>
<evidence type="ECO:0000313" key="2">
    <source>
        <dbReference type="Proteomes" id="UP001158576"/>
    </source>
</evidence>
<sequence length="92" mass="10799">MKFLNFVFISGVFGRAIEIYDLHNIYNLCIKGLLLNDKRYAQLMASTQSDNFYSLENACDKYINLIMKRKDLKPKPSQIAPTEQDFEKIMRL</sequence>
<keyword evidence="2" id="KW-1185">Reference proteome</keyword>
<dbReference type="EMBL" id="OU015566">
    <property type="protein sequence ID" value="CAG5103366.1"/>
    <property type="molecule type" value="Genomic_DNA"/>
</dbReference>
<organism evidence="1 2">
    <name type="scientific">Oikopleura dioica</name>
    <name type="common">Tunicate</name>
    <dbReference type="NCBI Taxonomy" id="34765"/>
    <lineage>
        <taxon>Eukaryota</taxon>
        <taxon>Metazoa</taxon>
        <taxon>Chordata</taxon>
        <taxon>Tunicata</taxon>
        <taxon>Appendicularia</taxon>
        <taxon>Copelata</taxon>
        <taxon>Oikopleuridae</taxon>
        <taxon>Oikopleura</taxon>
    </lineage>
</organism>